<name>A0A1M4SZP8_9FIRM</name>
<sequence length="67" mass="7165">MNNPARTSVLIYTGISLAAALLFLLATYATGISYPAVARIGGAVWVFILSMIITMPVVISNVNKRHT</sequence>
<organism evidence="2 3">
    <name type="scientific">Desulfofundulus australicus DSM 11792</name>
    <dbReference type="NCBI Taxonomy" id="1121425"/>
    <lineage>
        <taxon>Bacteria</taxon>
        <taxon>Bacillati</taxon>
        <taxon>Bacillota</taxon>
        <taxon>Clostridia</taxon>
        <taxon>Eubacteriales</taxon>
        <taxon>Peptococcaceae</taxon>
        <taxon>Desulfofundulus</taxon>
    </lineage>
</organism>
<keyword evidence="3" id="KW-1185">Reference proteome</keyword>
<gene>
    <name evidence="2" type="ORF">SAMN02745218_00186</name>
</gene>
<feature type="transmembrane region" description="Helical" evidence="1">
    <location>
        <begin position="36"/>
        <end position="59"/>
    </location>
</feature>
<evidence type="ECO:0000313" key="3">
    <source>
        <dbReference type="Proteomes" id="UP000184196"/>
    </source>
</evidence>
<evidence type="ECO:0000313" key="2">
    <source>
        <dbReference type="EMBL" id="SHE37497.1"/>
    </source>
</evidence>
<dbReference type="AlphaFoldDB" id="A0A1M4SZP8"/>
<dbReference type="Proteomes" id="UP000184196">
    <property type="component" value="Unassembled WGS sequence"/>
</dbReference>
<dbReference type="RefSeq" id="WP_073162507.1">
    <property type="nucleotide sequence ID" value="NZ_FQUW01000005.1"/>
</dbReference>
<keyword evidence="1" id="KW-0472">Membrane</keyword>
<accession>A0A1M4SZP8</accession>
<protein>
    <submittedName>
        <fullName evidence="2">Uncharacterized protein</fullName>
    </submittedName>
</protein>
<dbReference type="OrthoDB" id="1809479at2"/>
<dbReference type="EMBL" id="FQUW01000005">
    <property type="protein sequence ID" value="SHE37497.1"/>
    <property type="molecule type" value="Genomic_DNA"/>
</dbReference>
<reference evidence="3" key="1">
    <citation type="submission" date="2016-11" db="EMBL/GenBank/DDBJ databases">
        <authorList>
            <person name="Varghese N."/>
            <person name="Submissions S."/>
        </authorList>
    </citation>
    <scope>NUCLEOTIDE SEQUENCE [LARGE SCALE GENOMIC DNA]</scope>
    <source>
        <strain evidence="3">DSM 11792</strain>
    </source>
</reference>
<feature type="transmembrane region" description="Helical" evidence="1">
    <location>
        <begin position="9"/>
        <end position="30"/>
    </location>
</feature>
<keyword evidence="1" id="KW-1133">Transmembrane helix</keyword>
<evidence type="ECO:0000256" key="1">
    <source>
        <dbReference type="SAM" id="Phobius"/>
    </source>
</evidence>
<keyword evidence="1" id="KW-0812">Transmembrane</keyword>
<proteinExistence type="predicted"/>